<keyword evidence="2" id="KW-1185">Reference proteome</keyword>
<dbReference type="EMBL" id="KZ825994">
    <property type="protein sequence ID" value="PYH90181.1"/>
    <property type="molecule type" value="Genomic_DNA"/>
</dbReference>
<dbReference type="AlphaFoldDB" id="A0A319CZQ4"/>
<name>A0A319CZQ4_9EURO</name>
<gene>
    <name evidence="1" type="ORF">BO71DRAFT_82997</name>
</gene>
<evidence type="ECO:0000313" key="2">
    <source>
        <dbReference type="Proteomes" id="UP000247810"/>
    </source>
</evidence>
<accession>A0A319CZQ4</accession>
<reference evidence="1 2" key="1">
    <citation type="submission" date="2018-02" db="EMBL/GenBank/DDBJ databases">
        <title>The genomes of Aspergillus section Nigri reveals drivers in fungal speciation.</title>
        <authorList>
            <consortium name="DOE Joint Genome Institute"/>
            <person name="Vesth T.C."/>
            <person name="Nybo J."/>
            <person name="Theobald S."/>
            <person name="Brandl J."/>
            <person name="Frisvad J.C."/>
            <person name="Nielsen K.F."/>
            <person name="Lyhne E.K."/>
            <person name="Kogle M.E."/>
            <person name="Kuo A."/>
            <person name="Riley R."/>
            <person name="Clum A."/>
            <person name="Nolan M."/>
            <person name="Lipzen A."/>
            <person name="Salamov A."/>
            <person name="Henrissat B."/>
            <person name="Wiebenga A."/>
            <person name="De vries R.P."/>
            <person name="Grigoriev I.V."/>
            <person name="Mortensen U.H."/>
            <person name="Andersen M.R."/>
            <person name="Baker S.E."/>
        </authorList>
    </citation>
    <scope>NUCLEOTIDE SEQUENCE [LARGE SCALE GENOMIC DNA]</scope>
    <source>
        <strain evidence="1 2">CBS 707.79</strain>
    </source>
</reference>
<dbReference type="Proteomes" id="UP000247810">
    <property type="component" value="Unassembled WGS sequence"/>
</dbReference>
<proteinExistence type="predicted"/>
<organism evidence="1 2">
    <name type="scientific">Aspergillus ellipticus CBS 707.79</name>
    <dbReference type="NCBI Taxonomy" id="1448320"/>
    <lineage>
        <taxon>Eukaryota</taxon>
        <taxon>Fungi</taxon>
        <taxon>Dikarya</taxon>
        <taxon>Ascomycota</taxon>
        <taxon>Pezizomycotina</taxon>
        <taxon>Eurotiomycetes</taxon>
        <taxon>Eurotiomycetidae</taxon>
        <taxon>Eurotiales</taxon>
        <taxon>Aspergillaceae</taxon>
        <taxon>Aspergillus</taxon>
        <taxon>Aspergillus subgen. Circumdati</taxon>
    </lineage>
</organism>
<protein>
    <submittedName>
        <fullName evidence="1">Uncharacterized protein</fullName>
    </submittedName>
</protein>
<dbReference type="VEuPathDB" id="FungiDB:BO71DRAFT_82997"/>
<sequence>MTPRCTWIQIVHPVANSPGWTDRKTSQFPTPPSSSQIPDFALSRLGLKPQRYRRYVRISHHQRHLSVLRPKRMGNSCQTLTRSTPWSC</sequence>
<evidence type="ECO:0000313" key="1">
    <source>
        <dbReference type="EMBL" id="PYH90181.1"/>
    </source>
</evidence>